<proteinExistence type="predicted"/>
<dbReference type="RefSeq" id="WP_177144024.1">
    <property type="nucleotide sequence ID" value="NZ_JACAPU010000013.1"/>
</dbReference>
<evidence type="ECO:0000313" key="2">
    <source>
        <dbReference type="EMBL" id="NWB46905.1"/>
    </source>
</evidence>
<feature type="domain" description="Pierisin-like" evidence="1">
    <location>
        <begin position="83"/>
        <end position="188"/>
    </location>
</feature>
<organism evidence="2 3">
    <name type="scientific">Pseudomonas gingeri</name>
    <dbReference type="NCBI Taxonomy" id="117681"/>
    <lineage>
        <taxon>Bacteria</taxon>
        <taxon>Pseudomonadati</taxon>
        <taxon>Pseudomonadota</taxon>
        <taxon>Gammaproteobacteria</taxon>
        <taxon>Pseudomonadales</taxon>
        <taxon>Pseudomonadaceae</taxon>
        <taxon>Pseudomonas</taxon>
    </lineage>
</organism>
<dbReference type="Pfam" id="PF22596">
    <property type="entry name" value="Scabin-like"/>
    <property type="match status" value="1"/>
</dbReference>
<dbReference type="Gene3D" id="3.90.210.10">
    <property type="entry name" value="Heat-Labile Enterotoxin, subunit A"/>
    <property type="match status" value="1"/>
</dbReference>
<dbReference type="AlphaFoldDB" id="A0A7Y8BKB5"/>
<gene>
    <name evidence="2" type="ORF">HX829_10400</name>
</gene>
<sequence>MTRNGGFIRATAVAVVVLAGAWQPGSGPWAAGAAQGDEEPWYQAWLQVAADTSVPIRDTLPSLHWRTDMDTLYRGDTTDQGLEAFQVGLLPKAVGFPENEWMYDWFRHGAGAGKSVYSSTTRSQQIAQSFAKEWVFEFKAPHGIDQEKSGGPIVSEEEISFPGGVKGRFIKQACKKNDAADCVTNTAYREPTGQESRLEVAAMSIDWSQLTPPEGLAWVTSNQTLWAVGSAVINPVQGADALAHGLRAWNSQAPNLRLGSNPESPVFTNSIVVAFRDYTAARNWAVADAQNGGWVYEVKPNSVAVDLSGPNTGGREGAVAFIGGIKAELLTSACRFEKGVSLPVECVGERKMPPAQN</sequence>
<dbReference type="InterPro" id="IPR054695">
    <property type="entry name" value="Pierisin-like_dom"/>
</dbReference>
<reference evidence="2 3" key="1">
    <citation type="submission" date="2020-04" db="EMBL/GenBank/DDBJ databases">
        <title>Molecular characterization of pseudomonads from Agaricus bisporus reveal novel blotch 2 pathogens in Western Europe.</title>
        <authorList>
            <person name="Taparia T."/>
            <person name="Krijger M."/>
            <person name="Haynes E."/>
            <person name="Elpinstone J.G."/>
            <person name="Noble R."/>
            <person name="Van Der Wolf J."/>
        </authorList>
    </citation>
    <scope>NUCLEOTIDE SEQUENCE [LARGE SCALE GENOMIC DNA]</scope>
    <source>
        <strain evidence="2 3">F1001</strain>
    </source>
</reference>
<evidence type="ECO:0000313" key="3">
    <source>
        <dbReference type="Proteomes" id="UP000582981"/>
    </source>
</evidence>
<dbReference type="EMBL" id="JACAPU010000013">
    <property type="protein sequence ID" value="NWB46905.1"/>
    <property type="molecule type" value="Genomic_DNA"/>
</dbReference>
<dbReference type="Proteomes" id="UP000582981">
    <property type="component" value="Unassembled WGS sequence"/>
</dbReference>
<name>A0A7Y8BKB5_9PSED</name>
<protein>
    <recommendedName>
        <fullName evidence="1">Pierisin-like domain-containing protein</fullName>
    </recommendedName>
</protein>
<accession>A0A7Y8BKB5</accession>
<comment type="caution">
    <text evidence="2">The sequence shown here is derived from an EMBL/GenBank/DDBJ whole genome shotgun (WGS) entry which is preliminary data.</text>
</comment>
<evidence type="ECO:0000259" key="1">
    <source>
        <dbReference type="Pfam" id="PF22596"/>
    </source>
</evidence>